<dbReference type="InterPro" id="IPR036322">
    <property type="entry name" value="WD40_repeat_dom_sf"/>
</dbReference>
<dbReference type="InterPro" id="IPR001680">
    <property type="entry name" value="WD40_rpt"/>
</dbReference>
<dbReference type="PROSITE" id="PS00678">
    <property type="entry name" value="WD_REPEATS_1"/>
    <property type="match status" value="1"/>
</dbReference>
<proteinExistence type="predicted"/>
<protein>
    <submittedName>
        <fullName evidence="4">Uncharacterized protein</fullName>
    </submittedName>
</protein>
<dbReference type="OrthoDB" id="2096344at2759"/>
<dbReference type="InterPro" id="IPR019775">
    <property type="entry name" value="WD40_repeat_CS"/>
</dbReference>
<dbReference type="AlphaFoldDB" id="A0A4U5NEB4"/>
<evidence type="ECO:0000256" key="1">
    <source>
        <dbReference type="ARBA" id="ARBA00022574"/>
    </source>
</evidence>
<accession>A0A4U5NEB4</accession>
<name>A0A4U5NEB4_STECR</name>
<dbReference type="Pfam" id="PF00400">
    <property type="entry name" value="WD40"/>
    <property type="match status" value="1"/>
</dbReference>
<dbReference type="PROSITE" id="PS50082">
    <property type="entry name" value="WD_REPEATS_2"/>
    <property type="match status" value="1"/>
</dbReference>
<gene>
    <name evidence="4" type="ORF">L596_014919</name>
</gene>
<dbReference type="InterPro" id="IPR015943">
    <property type="entry name" value="WD40/YVTN_repeat-like_dom_sf"/>
</dbReference>
<dbReference type="Proteomes" id="UP000298663">
    <property type="component" value="Unassembled WGS sequence"/>
</dbReference>
<organism evidence="4 5">
    <name type="scientific">Steinernema carpocapsae</name>
    <name type="common">Entomopathogenic nematode</name>
    <dbReference type="NCBI Taxonomy" id="34508"/>
    <lineage>
        <taxon>Eukaryota</taxon>
        <taxon>Metazoa</taxon>
        <taxon>Ecdysozoa</taxon>
        <taxon>Nematoda</taxon>
        <taxon>Chromadorea</taxon>
        <taxon>Rhabditida</taxon>
        <taxon>Tylenchina</taxon>
        <taxon>Panagrolaimomorpha</taxon>
        <taxon>Strongyloidoidea</taxon>
        <taxon>Steinernematidae</taxon>
        <taxon>Steinernema</taxon>
    </lineage>
</organism>
<reference evidence="4 5" key="1">
    <citation type="journal article" date="2015" name="Genome Biol.">
        <title>Comparative genomics of Steinernema reveals deeply conserved gene regulatory networks.</title>
        <authorList>
            <person name="Dillman A.R."/>
            <person name="Macchietto M."/>
            <person name="Porter C.F."/>
            <person name="Rogers A."/>
            <person name="Williams B."/>
            <person name="Antoshechkin I."/>
            <person name="Lee M.M."/>
            <person name="Goodwin Z."/>
            <person name="Lu X."/>
            <person name="Lewis E.E."/>
            <person name="Goodrich-Blair H."/>
            <person name="Stock S.P."/>
            <person name="Adams B.J."/>
            <person name="Sternberg P.W."/>
            <person name="Mortazavi A."/>
        </authorList>
    </citation>
    <scope>NUCLEOTIDE SEQUENCE [LARGE SCALE GENOMIC DNA]</scope>
    <source>
        <strain evidence="4 5">ALL</strain>
    </source>
</reference>
<evidence type="ECO:0000313" key="5">
    <source>
        <dbReference type="Proteomes" id="UP000298663"/>
    </source>
</evidence>
<keyword evidence="1 3" id="KW-0853">WD repeat</keyword>
<dbReference type="PANTHER" id="PTHR19863:SF11">
    <property type="entry name" value="WD REPEAT-CONTAINING PROTEIN 47-LIKE PROTEIN"/>
    <property type="match status" value="1"/>
</dbReference>
<dbReference type="SUPFAM" id="SSF50978">
    <property type="entry name" value="WD40 repeat-like"/>
    <property type="match status" value="1"/>
</dbReference>
<dbReference type="Gene3D" id="2.130.10.10">
    <property type="entry name" value="YVTN repeat-like/Quinoprotein amine dehydrogenase"/>
    <property type="match status" value="1"/>
</dbReference>
<dbReference type="PANTHER" id="PTHR19863">
    <property type="entry name" value="NEMITIN (NEURONAL ENRICHED MAP INTERACTING PROTEIN) HOMOLOG"/>
    <property type="match status" value="1"/>
</dbReference>
<keyword evidence="2" id="KW-0677">Repeat</keyword>
<comment type="caution">
    <text evidence="4">The sequence shown here is derived from an EMBL/GenBank/DDBJ whole genome shotgun (WGS) entry which is preliminary data.</text>
</comment>
<keyword evidence="5" id="KW-1185">Reference proteome</keyword>
<evidence type="ECO:0000313" key="4">
    <source>
        <dbReference type="EMBL" id="TKR80953.1"/>
    </source>
</evidence>
<feature type="repeat" description="WD" evidence="3">
    <location>
        <begin position="187"/>
        <end position="228"/>
    </location>
</feature>
<dbReference type="SMART" id="SM00320">
    <property type="entry name" value="WD40"/>
    <property type="match status" value="2"/>
</dbReference>
<reference evidence="4 5" key="2">
    <citation type="journal article" date="2019" name="G3 (Bethesda)">
        <title>Hybrid Assembly of the Genome of the Entomopathogenic Nematode Steinernema carpocapsae Identifies the X-Chromosome.</title>
        <authorList>
            <person name="Serra L."/>
            <person name="Macchietto M."/>
            <person name="Macias-Munoz A."/>
            <person name="McGill C.J."/>
            <person name="Rodriguez I.M."/>
            <person name="Rodriguez B."/>
            <person name="Murad R."/>
            <person name="Mortazavi A."/>
        </authorList>
    </citation>
    <scope>NUCLEOTIDE SEQUENCE [LARGE SCALE GENOMIC DNA]</scope>
    <source>
        <strain evidence="4 5">ALL</strain>
    </source>
</reference>
<dbReference type="EMBL" id="AZBU02000004">
    <property type="protein sequence ID" value="TKR80953.1"/>
    <property type="molecule type" value="Genomic_DNA"/>
</dbReference>
<dbReference type="InterPro" id="IPR040067">
    <property type="entry name" value="WDR47"/>
</dbReference>
<sequence length="353" mass="38822">MPSDSEKRPFTTSNSFALLLCAVDSSHPRLQRIAMDPHAKERLRRFCQDPKKACWETIRFGHSHRLTCLEIGSEGNFAVFGDENGQAFVRDLRTNNLMLVSSRKEKNISGVALNLSHEIAAVCDNSTILSMSTVGRDVCEVKQNFEEPIRCAAFVEDLANHQNLLLSGGVRRVFLSDCATGTQISQFGGHKGGVTAIRSWGGCMFLSTSSTDRCLRLWDIRTPRETVKEFPSASKEFPVGGFAVGCGGRFLARIEGPKINLVDLQSGKQLASYSTPAPAPRAIQFFPESLHLALVRPGKISLMDLQFAKAPAHQLPLKELDTPRFLRIDASSGRFFFVDGVSLCEASLVDSDV</sequence>
<evidence type="ECO:0000256" key="3">
    <source>
        <dbReference type="PROSITE-ProRule" id="PRU00221"/>
    </source>
</evidence>
<evidence type="ECO:0000256" key="2">
    <source>
        <dbReference type="ARBA" id="ARBA00022737"/>
    </source>
</evidence>